<dbReference type="InterPro" id="IPR011723">
    <property type="entry name" value="Znf/thioredoxin_put"/>
</dbReference>
<name>A0A9E5MNM4_9GAMM</name>
<feature type="region of interest" description="Disordered" evidence="1">
    <location>
        <begin position="66"/>
        <end position="99"/>
    </location>
</feature>
<evidence type="ECO:0000259" key="2">
    <source>
        <dbReference type="Pfam" id="PF13719"/>
    </source>
</evidence>
<accession>A0A9E5MNM4</accession>
<proteinExistence type="predicted"/>
<protein>
    <submittedName>
        <fullName evidence="3">DUF3426 domain-containing protein</fullName>
    </submittedName>
</protein>
<organism evidence="3 4">
    <name type="scientific">Pseudomaricurvus hydrocarbonicus</name>
    <dbReference type="NCBI Taxonomy" id="1470433"/>
    <lineage>
        <taxon>Bacteria</taxon>
        <taxon>Pseudomonadati</taxon>
        <taxon>Pseudomonadota</taxon>
        <taxon>Gammaproteobacteria</taxon>
        <taxon>Cellvibrionales</taxon>
        <taxon>Cellvibrionaceae</taxon>
        <taxon>Pseudomaricurvus</taxon>
    </lineage>
</organism>
<feature type="compositionally biased region" description="Polar residues" evidence="1">
    <location>
        <begin position="81"/>
        <end position="91"/>
    </location>
</feature>
<dbReference type="Pfam" id="PF11906">
    <property type="entry name" value="DUF3426"/>
    <property type="match status" value="1"/>
</dbReference>
<dbReference type="InterPro" id="IPR021834">
    <property type="entry name" value="DUF3426"/>
</dbReference>
<feature type="region of interest" description="Disordered" evidence="1">
    <location>
        <begin position="130"/>
        <end position="239"/>
    </location>
</feature>
<feature type="compositionally biased region" description="Basic and acidic residues" evidence="1">
    <location>
        <begin position="420"/>
        <end position="433"/>
    </location>
</feature>
<dbReference type="AlphaFoldDB" id="A0A9E5MNM4"/>
<evidence type="ECO:0000313" key="4">
    <source>
        <dbReference type="Proteomes" id="UP000787472"/>
    </source>
</evidence>
<dbReference type="Proteomes" id="UP000787472">
    <property type="component" value="Unassembled WGS sequence"/>
</dbReference>
<feature type="domain" description="Zinc finger/thioredoxin putative" evidence="2">
    <location>
        <begin position="6"/>
        <end position="40"/>
    </location>
</feature>
<feature type="region of interest" description="Disordered" evidence="1">
    <location>
        <begin position="420"/>
        <end position="456"/>
    </location>
</feature>
<evidence type="ECO:0000256" key="1">
    <source>
        <dbReference type="SAM" id="MobiDB-lite"/>
    </source>
</evidence>
<feature type="region of interest" description="Disordered" evidence="1">
    <location>
        <begin position="261"/>
        <end position="404"/>
    </location>
</feature>
<feature type="compositionally biased region" description="Acidic residues" evidence="1">
    <location>
        <begin position="265"/>
        <end position="277"/>
    </location>
</feature>
<evidence type="ECO:0000313" key="3">
    <source>
        <dbReference type="EMBL" id="NHO67523.1"/>
    </source>
</evidence>
<feature type="compositionally biased region" description="Acidic residues" evidence="1">
    <location>
        <begin position="193"/>
        <end position="206"/>
    </location>
</feature>
<dbReference type="NCBIfam" id="TIGR02098">
    <property type="entry name" value="MJ0042_CXXC"/>
    <property type="match status" value="1"/>
</dbReference>
<comment type="caution">
    <text evidence="3">The sequence shown here is derived from an EMBL/GenBank/DDBJ whole genome shotgun (WGS) entry which is preliminary data.</text>
</comment>
<gene>
    <name evidence="3" type="ORF">G8770_18415</name>
</gene>
<dbReference type="RefSeq" id="WP_167190376.1">
    <property type="nucleotide sequence ID" value="NZ_JAAONZ010000017.1"/>
</dbReference>
<feature type="compositionally biased region" description="Basic and acidic residues" evidence="1">
    <location>
        <begin position="308"/>
        <end position="319"/>
    </location>
</feature>
<feature type="compositionally biased region" description="Basic and acidic residues" evidence="1">
    <location>
        <begin position="362"/>
        <end position="389"/>
    </location>
</feature>
<reference evidence="3" key="1">
    <citation type="submission" date="2020-03" db="EMBL/GenBank/DDBJ databases">
        <authorList>
            <person name="Guo F."/>
        </authorList>
    </citation>
    <scope>NUCLEOTIDE SEQUENCE</scope>
    <source>
        <strain evidence="3">JCM 30134</strain>
    </source>
</reference>
<dbReference type="Pfam" id="PF13719">
    <property type="entry name" value="Zn_ribbon_5"/>
    <property type="match status" value="1"/>
</dbReference>
<keyword evidence="4" id="KW-1185">Reference proteome</keyword>
<feature type="compositionally biased region" description="Polar residues" evidence="1">
    <location>
        <begin position="221"/>
        <end position="233"/>
    </location>
</feature>
<sequence>MADRVTSCPHCSTSFRITDAQLQTAKGAVRCGSCLQIFRALDHLLPLEPAPSDAVKPSMVEAAVNKTPSADKTPFAGKATVTGTASHTSNAPPEKTEAPTKTAFSLVNDPLPDDDASLKTEIERAVAKSSALLGDATTPAKNQPHTPAKAAPMAEDPQDEAESSAIDSPAAEQVSSEESPPQAAPLPPSADTHDDDDLLISDDMDQDTGSHSLHLGELSDSFRSQGNLGSSHKGSLFDREIKIDADLETDISDESWAVDLLQELGEPDTDDRDEDPEPTFSLPDDFDLEETEKQYEDQLFGDSSLDNQTDHSLFDDALLKDQSAFQTSIDSEQAPEFSPPAPEFSPQAPVTFELPDDIEAGDGTRDNDNRDDTLFRELGEDFSSSRKEPTFSLIEEDPLPQDNLPKESLYEAADYATEHYASDDYDAQDRDVSDSYNPGDDDPYGSEGDPYSTEAEPDHSLLLEGIARAPVEMEWQQEKSPWPRRLLWGGLSLLAAAVLAAQLAWYNFDSYSRIEPWRQGYMLACPMIGCQVPPIADPRRVKAYNLVVRSNPRAGNALIIDSILLNTANFEQPFPDFTLTFSNLQGKQLAYRRFTPREYLGGEMAGASHMPSGQPVHISLEILDPGPDAVNYTAAIPLD</sequence>
<dbReference type="EMBL" id="JAAONZ010000017">
    <property type="protein sequence ID" value="NHO67523.1"/>
    <property type="molecule type" value="Genomic_DNA"/>
</dbReference>